<dbReference type="Proteomes" id="UP001200513">
    <property type="component" value="Chromosome"/>
</dbReference>
<evidence type="ECO:0000259" key="6">
    <source>
        <dbReference type="Pfam" id="PF01939"/>
    </source>
</evidence>
<reference evidence="8" key="1">
    <citation type="journal article" date="2022" name="Nat. Microbiol.">
        <title>Unique mobile elements and scalable gene flow at the prokaryote-eukaryote boundary revealed by circularized Asgard archaea genomes.</title>
        <authorList>
            <person name="Wu F."/>
            <person name="Speth D.R."/>
            <person name="Philosof A."/>
            <person name="Cremiere A."/>
            <person name="Narayanan A."/>
            <person name="Barco R.A."/>
            <person name="Connon S.A."/>
            <person name="Amend J.P."/>
            <person name="Antoshechkin I.A."/>
            <person name="Orphan V.J."/>
        </authorList>
    </citation>
    <scope>NUCLEOTIDE SEQUENCE</scope>
    <source>
        <strain evidence="8">PR6</strain>
    </source>
</reference>
<dbReference type="Gene3D" id="3.40.1350.10">
    <property type="match status" value="1"/>
</dbReference>
<dbReference type="GO" id="GO:0004519">
    <property type="term" value="F:endonuclease activity"/>
    <property type="evidence" value="ECO:0007669"/>
    <property type="project" value="UniProtKB-KW"/>
</dbReference>
<gene>
    <name evidence="8" type="ORF">K9W46_05170</name>
</gene>
<dbReference type="CDD" id="cd22341">
    <property type="entry name" value="NucS-like"/>
    <property type="match status" value="1"/>
</dbReference>
<evidence type="ECO:0000256" key="1">
    <source>
        <dbReference type="ARBA" id="ARBA00022490"/>
    </source>
</evidence>
<name>A0A9Y1BTD2_9ARCH</name>
<dbReference type="InterPro" id="IPR049173">
    <property type="entry name" value="NucS_N_sf"/>
</dbReference>
<dbReference type="InterPro" id="IPR048302">
    <property type="entry name" value="NucS_N"/>
</dbReference>
<feature type="domain" description="Endonuclease NucS C-terminal" evidence="6">
    <location>
        <begin position="132"/>
        <end position="236"/>
    </location>
</feature>
<dbReference type="PANTHER" id="PTHR38814">
    <property type="entry name" value="ENDONUCLEASE NUCS"/>
    <property type="match status" value="1"/>
</dbReference>
<dbReference type="AlphaFoldDB" id="A0A9Y1BTD2"/>
<dbReference type="PANTHER" id="PTHR38814:SF1">
    <property type="entry name" value="ENDONUCLEASE NUCS"/>
    <property type="match status" value="1"/>
</dbReference>
<accession>A0A9Y1BTD2</accession>
<dbReference type="Pfam" id="PF01939">
    <property type="entry name" value="NucS_C"/>
    <property type="match status" value="1"/>
</dbReference>
<dbReference type="InterPro" id="IPR011856">
    <property type="entry name" value="tRNA_endonuc-like_dom_sf"/>
</dbReference>
<organism evidence="8">
    <name type="scientific">Candidatus Heimdallarchaeum endolithica</name>
    <dbReference type="NCBI Taxonomy" id="2876572"/>
    <lineage>
        <taxon>Archaea</taxon>
        <taxon>Promethearchaeati</taxon>
        <taxon>Candidatus Heimdallarchaeota</taxon>
        <taxon>Candidatus Heimdallarchaeia (ex Rinke et al. 2021) (nom. nud.)</taxon>
        <taxon>Candidatus Heimdallarchaeales</taxon>
        <taxon>Candidatus Heimdallarchaeaceae</taxon>
        <taxon>Candidatus Heimdallarchaeum</taxon>
    </lineage>
</organism>
<dbReference type="Pfam" id="PF21003">
    <property type="entry name" value="NucS_N"/>
    <property type="match status" value="1"/>
</dbReference>
<keyword evidence="5" id="KW-0238">DNA-binding</keyword>
<feature type="domain" description="Endonuclease NucS N-terminal PH-like" evidence="7">
    <location>
        <begin position="27"/>
        <end position="116"/>
    </location>
</feature>
<keyword evidence="3 8" id="KW-0255">Endonuclease</keyword>
<evidence type="ECO:0000313" key="8">
    <source>
        <dbReference type="EMBL" id="UJG44571.1"/>
    </source>
</evidence>
<dbReference type="GO" id="GO:0003677">
    <property type="term" value="F:DNA binding"/>
    <property type="evidence" value="ECO:0007669"/>
    <property type="project" value="UniProtKB-KW"/>
</dbReference>
<dbReference type="InterPro" id="IPR002793">
    <property type="entry name" value="Endonuclease_NucS"/>
</dbReference>
<evidence type="ECO:0000259" key="7">
    <source>
        <dbReference type="Pfam" id="PF21003"/>
    </source>
</evidence>
<evidence type="ECO:0000256" key="4">
    <source>
        <dbReference type="ARBA" id="ARBA00022801"/>
    </source>
</evidence>
<dbReference type="GO" id="GO:0016787">
    <property type="term" value="F:hydrolase activity"/>
    <property type="evidence" value="ECO:0007669"/>
    <property type="project" value="UniProtKB-KW"/>
</dbReference>
<keyword evidence="2" id="KW-0540">Nuclease</keyword>
<sequence length="256" mass="29736">MSQKTEFLKPILSSELITTLNAAIGERMLILAGSCTAFFDGRIKSTLELGERILIIKKDLSILMHGVSGVKPLNWQKPKQGPISFLKEKNELVMHTKRKKTEEELWIRFRSIDFVILWAGSDFSSLEIYGDESDLVKYLVEHPSIIEKDLQILSTEFPTDVGYVDIKALDNKKKLLIIEVKKRKTTPSDAFQLKRYKDYFEKIEKKKVRAMLIAPSFPDKVRKYLENNDLESKEIDWKTIFPTISREKNVKIDDFF</sequence>
<evidence type="ECO:0000256" key="2">
    <source>
        <dbReference type="ARBA" id="ARBA00022722"/>
    </source>
</evidence>
<evidence type="ECO:0000256" key="5">
    <source>
        <dbReference type="ARBA" id="ARBA00023125"/>
    </source>
</evidence>
<dbReference type="InterPro" id="IPR048301">
    <property type="entry name" value="NucS_C"/>
</dbReference>
<keyword evidence="1" id="KW-0963">Cytoplasm</keyword>
<keyword evidence="4" id="KW-0378">Hydrolase</keyword>
<dbReference type="EMBL" id="CP084167">
    <property type="protein sequence ID" value="UJG44571.1"/>
    <property type="molecule type" value="Genomic_DNA"/>
</dbReference>
<protein>
    <submittedName>
        <fullName evidence="8">Endonuclease NucS</fullName>
    </submittedName>
</protein>
<dbReference type="Gene3D" id="2.70.180.20">
    <property type="match status" value="1"/>
</dbReference>
<proteinExistence type="predicted"/>
<evidence type="ECO:0000256" key="3">
    <source>
        <dbReference type="ARBA" id="ARBA00022759"/>
    </source>
</evidence>